<dbReference type="Proteomes" id="UP000316614">
    <property type="component" value="Chromosome"/>
</dbReference>
<organism evidence="1 2">
    <name type="scientific">Echinicola soli</name>
    <dbReference type="NCBI Taxonomy" id="2591634"/>
    <lineage>
        <taxon>Bacteria</taxon>
        <taxon>Pseudomonadati</taxon>
        <taxon>Bacteroidota</taxon>
        <taxon>Cytophagia</taxon>
        <taxon>Cytophagales</taxon>
        <taxon>Cyclobacteriaceae</taxon>
        <taxon>Echinicola</taxon>
    </lineage>
</organism>
<reference evidence="1 2" key="1">
    <citation type="submission" date="2019-06" db="EMBL/GenBank/DDBJ databases">
        <title>Echinicola alkalisoli sp. nov. isolated from saline soil.</title>
        <authorList>
            <person name="Sun J.-Q."/>
            <person name="Xu L."/>
        </authorList>
    </citation>
    <scope>NUCLEOTIDE SEQUENCE [LARGE SCALE GENOMIC DNA]</scope>
    <source>
        <strain evidence="1 2">LN3S3</strain>
    </source>
</reference>
<evidence type="ECO:0000313" key="1">
    <source>
        <dbReference type="EMBL" id="QDH81134.1"/>
    </source>
</evidence>
<gene>
    <name evidence="1" type="ORF">FKX85_19700</name>
</gene>
<keyword evidence="2" id="KW-1185">Reference proteome</keyword>
<dbReference type="AlphaFoldDB" id="A0A514CN52"/>
<sequence>MIHTIKPKPAIVNDCKIRIDYYIIGMSPQLLDKLTVHLSTGQHSDLRVATGYNEFLNDIVGKDISAKLFFIGDMPNANEVIDSIRKIFPKKGIIRVYDKTSYGKGGMPVLEYPIKEDSFIILE</sequence>
<dbReference type="EMBL" id="CP041253">
    <property type="protein sequence ID" value="QDH81134.1"/>
    <property type="molecule type" value="Genomic_DNA"/>
</dbReference>
<protein>
    <submittedName>
        <fullName evidence="1">Uncharacterized protein</fullName>
    </submittedName>
</protein>
<name>A0A514CN52_9BACT</name>
<proteinExistence type="predicted"/>
<accession>A0A514CN52</accession>
<dbReference type="KEGG" id="echi:FKX85_19700"/>
<evidence type="ECO:0000313" key="2">
    <source>
        <dbReference type="Proteomes" id="UP000316614"/>
    </source>
</evidence>